<dbReference type="InterPro" id="IPR002110">
    <property type="entry name" value="Ankyrin_rpt"/>
</dbReference>
<dbReference type="PANTHER" id="PTHR24189:SF50">
    <property type="entry name" value="ANKYRIN REPEAT AND SOCS BOX PROTEIN 2"/>
    <property type="match status" value="1"/>
</dbReference>
<reference evidence="4 5" key="1">
    <citation type="submission" date="2024-01" db="EMBL/GenBank/DDBJ databases">
        <authorList>
            <person name="Allen C."/>
            <person name="Tagirdzhanova G."/>
        </authorList>
    </citation>
    <scope>NUCLEOTIDE SEQUENCE [LARGE SCALE GENOMIC DNA]</scope>
    <source>
        <strain evidence="4 5">CBS 573.63</strain>
    </source>
</reference>
<keyword evidence="5" id="KW-1185">Reference proteome</keyword>
<dbReference type="InterPro" id="IPR050745">
    <property type="entry name" value="Multifunctional_regulatory"/>
</dbReference>
<dbReference type="Proteomes" id="UP001642501">
    <property type="component" value="Unassembled WGS sequence"/>
</dbReference>
<dbReference type="SUPFAM" id="SSF48403">
    <property type="entry name" value="Ankyrin repeat"/>
    <property type="match status" value="1"/>
</dbReference>
<evidence type="ECO:0000313" key="5">
    <source>
        <dbReference type="Proteomes" id="UP001642501"/>
    </source>
</evidence>
<organism evidence="4 5">
    <name type="scientific">Sporothrix epigloea</name>
    <dbReference type="NCBI Taxonomy" id="1892477"/>
    <lineage>
        <taxon>Eukaryota</taxon>
        <taxon>Fungi</taxon>
        <taxon>Dikarya</taxon>
        <taxon>Ascomycota</taxon>
        <taxon>Pezizomycotina</taxon>
        <taxon>Sordariomycetes</taxon>
        <taxon>Sordariomycetidae</taxon>
        <taxon>Ophiostomatales</taxon>
        <taxon>Ophiostomataceae</taxon>
        <taxon>Sporothrix</taxon>
    </lineage>
</organism>
<proteinExistence type="predicted"/>
<dbReference type="SMART" id="SM00248">
    <property type="entry name" value="ANK"/>
    <property type="match status" value="4"/>
</dbReference>
<keyword evidence="2 3" id="KW-0040">ANK repeat</keyword>
<evidence type="ECO:0000256" key="3">
    <source>
        <dbReference type="PROSITE-ProRule" id="PRU00023"/>
    </source>
</evidence>
<name>A0ABP0DBW9_9PEZI</name>
<dbReference type="Gene3D" id="1.25.40.20">
    <property type="entry name" value="Ankyrin repeat-containing domain"/>
    <property type="match status" value="2"/>
</dbReference>
<gene>
    <name evidence="4" type="ORF">SEPCBS57363_001425</name>
</gene>
<dbReference type="EMBL" id="CAWUOM010000015">
    <property type="protein sequence ID" value="CAK7265136.1"/>
    <property type="molecule type" value="Genomic_DNA"/>
</dbReference>
<evidence type="ECO:0000313" key="4">
    <source>
        <dbReference type="EMBL" id="CAK7265136.1"/>
    </source>
</evidence>
<feature type="repeat" description="ANK" evidence="3">
    <location>
        <begin position="256"/>
        <end position="288"/>
    </location>
</feature>
<sequence>MGHDNRIMSPLLDEHMKLLRLLQVSSSSKALGSPLPEAILGQFMAAVSADDLDTLKSLLDEYFPERTKRFPGDYIVSELLPIVSHAARHGQVAILNELFTYEFDFKKFAEDDALDAGAKDTLLFFLKQGWDINEIRKNKITFLASALSPQQPNKPDRDMVLWLIQHGADLNARPPHIDDTAMSRAVMTAPPDFICELLDKYGGDVHRGQLLQNALFRRPGDDVVEVMDLLVNRGAPLNMTKYAGDAGSLHRYKTSDLGTPLHMAAVMGNAEAVRYLLSQGADASICSTKGRTALQWAENARRDDVVPILRSPDQYRL</sequence>
<dbReference type="Pfam" id="PF12796">
    <property type="entry name" value="Ank_2"/>
    <property type="match status" value="1"/>
</dbReference>
<protein>
    <recommendedName>
        <fullName evidence="6">Ankyrin repeat protein</fullName>
    </recommendedName>
</protein>
<comment type="caution">
    <text evidence="4">The sequence shown here is derived from an EMBL/GenBank/DDBJ whole genome shotgun (WGS) entry which is preliminary data.</text>
</comment>
<evidence type="ECO:0000256" key="2">
    <source>
        <dbReference type="ARBA" id="ARBA00023043"/>
    </source>
</evidence>
<dbReference type="PROSITE" id="PS50088">
    <property type="entry name" value="ANK_REPEAT"/>
    <property type="match status" value="1"/>
</dbReference>
<dbReference type="InterPro" id="IPR036770">
    <property type="entry name" value="Ankyrin_rpt-contain_sf"/>
</dbReference>
<dbReference type="PROSITE" id="PS50297">
    <property type="entry name" value="ANK_REP_REGION"/>
    <property type="match status" value="1"/>
</dbReference>
<dbReference type="PANTHER" id="PTHR24189">
    <property type="entry name" value="MYOTROPHIN"/>
    <property type="match status" value="1"/>
</dbReference>
<evidence type="ECO:0000256" key="1">
    <source>
        <dbReference type="ARBA" id="ARBA00022737"/>
    </source>
</evidence>
<keyword evidence="1" id="KW-0677">Repeat</keyword>
<accession>A0ABP0DBW9</accession>
<evidence type="ECO:0008006" key="6">
    <source>
        <dbReference type="Google" id="ProtNLM"/>
    </source>
</evidence>